<dbReference type="AlphaFoldDB" id="A0AB34QZS5"/>
<dbReference type="Proteomes" id="UP000031937">
    <property type="component" value="Unassembled WGS sequence"/>
</dbReference>
<sequence length="76" mass="8971">MEYLTAFYVPRIFIRSDRFSISLSRENAFVSFFFKRFIRRMIASRLIFSWKKCDKKFGKGDKVVLSLHPLSGGVAR</sequence>
<gene>
    <name evidence="1" type="ORF">IE90_14220</name>
</gene>
<dbReference type="EMBL" id="JPIT01000038">
    <property type="protein sequence ID" value="KIO42647.1"/>
    <property type="molecule type" value="Genomic_DNA"/>
</dbReference>
<evidence type="ECO:0000313" key="1">
    <source>
        <dbReference type="EMBL" id="KIO42647.1"/>
    </source>
</evidence>
<comment type="caution">
    <text evidence="1">The sequence shown here is derived from an EMBL/GenBank/DDBJ whole genome shotgun (WGS) entry which is preliminary data.</text>
</comment>
<protein>
    <submittedName>
        <fullName evidence="1">Uncharacterized protein</fullName>
    </submittedName>
</protein>
<accession>A0AB34QZS5</accession>
<organism evidence="1 2">
    <name type="scientific">Sanguibacteroides justesenii</name>
    <dbReference type="NCBI Taxonomy" id="1547597"/>
    <lineage>
        <taxon>Bacteria</taxon>
        <taxon>Pseudomonadati</taxon>
        <taxon>Bacteroidota</taxon>
        <taxon>Bacteroidia</taxon>
        <taxon>Bacteroidales</taxon>
        <taxon>Porphyromonadaceae</taxon>
        <taxon>Sanguibacteroides</taxon>
    </lineage>
</organism>
<proteinExistence type="predicted"/>
<reference evidence="1 2" key="1">
    <citation type="submission" date="2014-07" db="EMBL/GenBank/DDBJ databases">
        <title>Porphyromonadaceae bacterium OUH 334697 = ATCC BAA-2682 = DSM 28341 draft genome.</title>
        <authorList>
            <person name="Sydenham T.V."/>
            <person name="Hasman H."/>
            <person name="Justesen U.S."/>
        </authorList>
    </citation>
    <scope>NUCLEOTIDE SEQUENCE [LARGE SCALE GENOMIC DNA]</scope>
    <source>
        <strain evidence="1 2">OUH 334697</strain>
    </source>
</reference>
<evidence type="ECO:0000313" key="2">
    <source>
        <dbReference type="Proteomes" id="UP000031937"/>
    </source>
</evidence>
<name>A0AB34QZS5_9PORP</name>